<evidence type="ECO:0000313" key="6">
    <source>
        <dbReference type="Proteomes" id="UP000327013"/>
    </source>
</evidence>
<keyword evidence="6" id="KW-1185">Reference proteome</keyword>
<reference evidence="5 6" key="1">
    <citation type="submission" date="2019-06" db="EMBL/GenBank/DDBJ databases">
        <title>A chromosomal-level reference genome of Carpinus fangiana (Coryloideae, Betulaceae).</title>
        <authorList>
            <person name="Yang X."/>
            <person name="Wang Z."/>
            <person name="Zhang L."/>
            <person name="Hao G."/>
            <person name="Liu J."/>
            <person name="Yang Y."/>
        </authorList>
    </citation>
    <scope>NUCLEOTIDE SEQUENCE [LARGE SCALE GENOMIC DNA]</scope>
    <source>
        <strain evidence="5">Cfa_2016G</strain>
        <tissue evidence="5">Leaf</tissue>
    </source>
</reference>
<dbReference type="Pfam" id="PF04780">
    <property type="entry name" value="DUF629"/>
    <property type="match status" value="1"/>
</dbReference>
<feature type="compositionally biased region" description="Low complexity" evidence="3">
    <location>
        <begin position="1"/>
        <end position="12"/>
    </location>
</feature>
<keyword evidence="2" id="KW-0378">Hydrolase</keyword>
<evidence type="ECO:0000256" key="2">
    <source>
        <dbReference type="ARBA" id="ARBA00022801"/>
    </source>
</evidence>
<feature type="compositionally biased region" description="Basic residues" evidence="3">
    <location>
        <begin position="761"/>
        <end position="775"/>
    </location>
</feature>
<name>A0A660KN07_9ROSI</name>
<dbReference type="PANTHER" id="PTHR22975:SF9">
    <property type="entry name" value="ECHINUS SPLICE FORM 3"/>
    <property type="match status" value="1"/>
</dbReference>
<sequence>MDPKASSSSASPSPAPLPSTDPPVPFEVSTSTPQECLIALGRLCGEDHGTEAVEAILSRHPEIMLSSQSHHHYKTGLLCDSTTRRIECFNDAVESLRQALALSPNSISFAVFHAVLLFQLAQNDAGSYDAVVQECDQALLIENPTEPGYEVPVQALRLEKIREAIVVLTEKAKRKIIVLGGGSRRDKWKRLVKDNSLAEVKVEFEATLRRKRRIPGRRAPLNFESPLPDDRLAKKKKNKRVESNDVATISRVRAFWNDKMSVKKKRKLLRIGIEDLKVYLDKNKFRMAKEVLTEAIDYAKTEKIWRFWACSSCGERVFVSDIDTHLMDHLGTLSKSDSSAVSLLPDGAPEWAVDMVENGVWKPVELISATDIMERRSATADWPYVEDSERAEMIKGIRAILQLFTGNKCLALSNLNALQNFVIELLRKYHNIPISVSTDLWLHHTLQLICSLEAPELNLVLQFLEDLANVCALRCLGNIASEEDVRGNMWFWGNVRERVFFSSDFSALLFDNRLLREETVEPDIGNAVLTSGAEDGVADCESDAIVSWLWTEGPTIEEQIKTWTSLREASPSQGMEFYKVVEDECCRLHCMCERKGTYLRYEKPLENVESLCVDENRKREQISQGYASLLFNRWKELESVSGDDDESEGAAELDIIWSIMKESETLTDSEIQMAIKRQKKRLAQELYQLDAIIKTTLAALGQTGLQAGMVCIFDYRFALLPQLKSFMKAKLEDLANKDAAVKSNAAAKALLAELPGEKNTNKGKSKDKKKKKDHIKTKDSEAVGGSEEQVVSPEPNEDVGSREQQHPTSAPVVSSEPSEDVGSSQSGAAPLPVSSIQFGNLDWTDFCQAQSFKK</sequence>
<feature type="compositionally biased region" description="Polar residues" evidence="3">
    <location>
        <begin position="806"/>
        <end position="827"/>
    </location>
</feature>
<feature type="compositionally biased region" description="Pro residues" evidence="3">
    <location>
        <begin position="13"/>
        <end position="25"/>
    </location>
</feature>
<dbReference type="InterPro" id="IPR052398">
    <property type="entry name" value="Ubiquitin_hydrolase_53/54"/>
</dbReference>
<keyword evidence="1" id="KW-0833">Ubl conjugation pathway</keyword>
<dbReference type="InterPro" id="IPR006865">
    <property type="entry name" value="DUF629"/>
</dbReference>
<dbReference type="OrthoDB" id="205782at2759"/>
<organism evidence="5 6">
    <name type="scientific">Carpinus fangiana</name>
    <dbReference type="NCBI Taxonomy" id="176857"/>
    <lineage>
        <taxon>Eukaryota</taxon>
        <taxon>Viridiplantae</taxon>
        <taxon>Streptophyta</taxon>
        <taxon>Embryophyta</taxon>
        <taxon>Tracheophyta</taxon>
        <taxon>Spermatophyta</taxon>
        <taxon>Magnoliopsida</taxon>
        <taxon>eudicotyledons</taxon>
        <taxon>Gunneridae</taxon>
        <taxon>Pentapetalae</taxon>
        <taxon>rosids</taxon>
        <taxon>fabids</taxon>
        <taxon>Fagales</taxon>
        <taxon>Betulaceae</taxon>
        <taxon>Carpinus</taxon>
    </lineage>
</organism>
<dbReference type="Proteomes" id="UP000327013">
    <property type="component" value="Chromosome 4"/>
</dbReference>
<evidence type="ECO:0000259" key="4">
    <source>
        <dbReference type="Pfam" id="PF04780"/>
    </source>
</evidence>
<feature type="domain" description="DUF629" evidence="4">
    <location>
        <begin position="251"/>
        <end position="669"/>
    </location>
</feature>
<evidence type="ECO:0000256" key="3">
    <source>
        <dbReference type="SAM" id="MobiDB-lite"/>
    </source>
</evidence>
<feature type="region of interest" description="Disordered" evidence="3">
    <location>
        <begin position="752"/>
        <end position="834"/>
    </location>
</feature>
<dbReference type="PANTHER" id="PTHR22975">
    <property type="entry name" value="UBIQUITIN SPECIFIC PROTEINASE"/>
    <property type="match status" value="1"/>
</dbReference>
<dbReference type="AlphaFoldDB" id="A0A660KN07"/>
<evidence type="ECO:0000313" key="5">
    <source>
        <dbReference type="EMBL" id="KAE8037194.1"/>
    </source>
</evidence>
<feature type="region of interest" description="Disordered" evidence="3">
    <location>
        <begin position="1"/>
        <end position="29"/>
    </location>
</feature>
<proteinExistence type="predicted"/>
<dbReference type="GO" id="GO:0016787">
    <property type="term" value="F:hydrolase activity"/>
    <property type="evidence" value="ECO:0007669"/>
    <property type="project" value="UniProtKB-KW"/>
</dbReference>
<accession>A0A660KN07</accession>
<protein>
    <recommendedName>
        <fullName evidence="4">DUF629 domain-containing protein</fullName>
    </recommendedName>
</protein>
<dbReference type="EMBL" id="CM017324">
    <property type="protein sequence ID" value="KAE8037194.1"/>
    <property type="molecule type" value="Genomic_DNA"/>
</dbReference>
<gene>
    <name evidence="5" type="ORF">FH972_009804</name>
</gene>
<evidence type="ECO:0000256" key="1">
    <source>
        <dbReference type="ARBA" id="ARBA00022786"/>
    </source>
</evidence>